<feature type="non-terminal residue" evidence="1">
    <location>
        <position position="40"/>
    </location>
</feature>
<dbReference type="Proteomes" id="UP000004986">
    <property type="component" value="Unassembled WGS sequence"/>
</dbReference>
<accession>F3GRF8</accession>
<protein>
    <submittedName>
        <fullName evidence="1">Uncharacterized protein</fullName>
    </submittedName>
</protein>
<reference evidence="1 2" key="1">
    <citation type="journal article" date="2011" name="PLoS Pathog.">
        <title>Dynamic evolution of pathogenicity revealed by sequencing and comparative genomics of 19 Pseudomonas syringae isolates.</title>
        <authorList>
            <person name="Baltrus D.A."/>
            <person name="Nishimura M.T."/>
            <person name="Romanchuk A."/>
            <person name="Chang J.H."/>
            <person name="Mukhtar M.S."/>
            <person name="Cherkis K."/>
            <person name="Roach J."/>
            <person name="Grant S.R."/>
            <person name="Jones C.D."/>
            <person name="Dangl J.L."/>
        </authorList>
    </citation>
    <scope>NUCLEOTIDE SEQUENCE [LARGE SCALE GENOMIC DNA]</scope>
    <source>
        <strain evidence="1 2">1704B</strain>
    </source>
</reference>
<comment type="caution">
    <text evidence="1">The sequence shown here is derived from an EMBL/GenBank/DDBJ whole genome shotgun (WGS) entry which is preliminary data.</text>
</comment>
<feature type="non-terminal residue" evidence="1">
    <location>
        <position position="1"/>
    </location>
</feature>
<sequence length="40" mass="4532">KRGYLLPGIWMTGWTDGIVPLPSKQCIGRINKQLNFCNGR</sequence>
<name>F3GRF8_PSESJ</name>
<keyword evidence="2" id="KW-1185">Reference proteome</keyword>
<proteinExistence type="predicted"/>
<dbReference type="AlphaFoldDB" id="F3GRF8"/>
<dbReference type="EMBL" id="AEAI01004552">
    <property type="protein sequence ID" value="EGH49661.1"/>
    <property type="molecule type" value="Genomic_DNA"/>
</dbReference>
<dbReference type="HOGENOM" id="CLU_3301622_0_0_6"/>
<evidence type="ECO:0000313" key="2">
    <source>
        <dbReference type="Proteomes" id="UP000004986"/>
    </source>
</evidence>
<gene>
    <name evidence="1" type="ORF">PSYPI_47643</name>
</gene>
<evidence type="ECO:0000313" key="1">
    <source>
        <dbReference type="EMBL" id="EGH49661.1"/>
    </source>
</evidence>
<organism evidence="1 2">
    <name type="scientific">Pseudomonas syringae pv. pisi str. 1704B</name>
    <dbReference type="NCBI Taxonomy" id="629263"/>
    <lineage>
        <taxon>Bacteria</taxon>
        <taxon>Pseudomonadati</taxon>
        <taxon>Pseudomonadota</taxon>
        <taxon>Gammaproteobacteria</taxon>
        <taxon>Pseudomonadales</taxon>
        <taxon>Pseudomonadaceae</taxon>
        <taxon>Pseudomonas</taxon>
        <taxon>Pseudomonas syringae</taxon>
    </lineage>
</organism>